<organism evidence="2 3">
    <name type="scientific">Thielaviopsis punctulata</name>
    <dbReference type="NCBI Taxonomy" id="72032"/>
    <lineage>
        <taxon>Eukaryota</taxon>
        <taxon>Fungi</taxon>
        <taxon>Dikarya</taxon>
        <taxon>Ascomycota</taxon>
        <taxon>Pezizomycotina</taxon>
        <taxon>Sordariomycetes</taxon>
        <taxon>Hypocreomycetidae</taxon>
        <taxon>Microascales</taxon>
        <taxon>Ceratocystidaceae</taxon>
        <taxon>Thielaviopsis</taxon>
    </lineage>
</organism>
<dbReference type="Proteomes" id="UP000033483">
    <property type="component" value="Unassembled WGS sequence"/>
</dbReference>
<feature type="compositionally biased region" description="Basic and acidic residues" evidence="1">
    <location>
        <begin position="284"/>
        <end position="298"/>
    </location>
</feature>
<keyword evidence="3" id="KW-1185">Reference proteome</keyword>
<name>A0A0F4ZJB5_9PEZI</name>
<dbReference type="SUPFAM" id="SSF57903">
    <property type="entry name" value="FYVE/PHD zinc finger"/>
    <property type="match status" value="1"/>
</dbReference>
<comment type="caution">
    <text evidence="2">The sequence shown here is derived from an EMBL/GenBank/DDBJ whole genome shotgun (WGS) entry which is preliminary data.</text>
</comment>
<proteinExistence type="predicted"/>
<sequence length="419" mass="46205">MAIFVDLDDADVQAPLDRFRDVTRDSIQRDIDKFRELPQHAPEQPRTVNRAPCANVDHETPSLEELYSNLDIQPNLELPAAIRAFACYPIVIAVASHIDLNTLDSLARTCRPIHNALMQFHGALMRSTIHCVRESLASSSYAPFGYKPSSCARDMVSECRRCNMTVCRNCVVKQPATPALKGRHRRLCLECTKAPLTSLFVPPMDEHVVNKELAKHAMCTCATDGVWLCQDCGHSNNSDDSLYQRLWTWRLSYGEVIGGLGTGIGDGDRGMICGRQARCLGAKEREQEVDCDAEDRRTPSPASAASSTGSASPPSAAPSLAQLPASLESASTRLQLQAPAARRDPGYSRHQIEGVGGQLRNKLVRMVRVGASVPEWSDERSRRVILEKEIKGEARSWCGWCWRPIPGEKDKAALGICDV</sequence>
<evidence type="ECO:0000256" key="1">
    <source>
        <dbReference type="SAM" id="MobiDB-lite"/>
    </source>
</evidence>
<dbReference type="EMBL" id="LAEV01000301">
    <property type="protein sequence ID" value="KKA30714.1"/>
    <property type="molecule type" value="Genomic_DNA"/>
</dbReference>
<dbReference type="OrthoDB" id="5288318at2759"/>
<dbReference type="InterPro" id="IPR011011">
    <property type="entry name" value="Znf_FYVE_PHD"/>
</dbReference>
<evidence type="ECO:0000313" key="2">
    <source>
        <dbReference type="EMBL" id="KKA30714.1"/>
    </source>
</evidence>
<accession>A0A0F4ZJB5</accession>
<feature type="region of interest" description="Disordered" evidence="1">
    <location>
        <begin position="284"/>
        <end position="319"/>
    </location>
</feature>
<evidence type="ECO:0000313" key="3">
    <source>
        <dbReference type="Proteomes" id="UP000033483"/>
    </source>
</evidence>
<feature type="compositionally biased region" description="Low complexity" evidence="1">
    <location>
        <begin position="299"/>
        <end position="319"/>
    </location>
</feature>
<dbReference type="AlphaFoldDB" id="A0A0F4ZJB5"/>
<gene>
    <name evidence="2" type="ORF">TD95_004438</name>
</gene>
<reference evidence="2 3" key="1">
    <citation type="submission" date="2015-03" db="EMBL/GenBank/DDBJ databases">
        <authorList>
            <person name="Radwan O."/>
            <person name="Al-Naeli F.A."/>
            <person name="Rendon G.A."/>
            <person name="Fields C."/>
        </authorList>
    </citation>
    <scope>NUCLEOTIDE SEQUENCE [LARGE SCALE GENOMIC DNA]</scope>
    <source>
        <strain evidence="2">CR-DP1</strain>
    </source>
</reference>
<protein>
    <submittedName>
        <fullName evidence="2">Uncharacterized protein</fullName>
    </submittedName>
</protein>